<organism evidence="2 3">
    <name type="scientific">Chelonia mydas</name>
    <name type="common">Green sea-turtle</name>
    <name type="synonym">Chelonia agassizi</name>
    <dbReference type="NCBI Taxonomy" id="8469"/>
    <lineage>
        <taxon>Eukaryota</taxon>
        <taxon>Metazoa</taxon>
        <taxon>Chordata</taxon>
        <taxon>Craniata</taxon>
        <taxon>Vertebrata</taxon>
        <taxon>Euteleostomi</taxon>
        <taxon>Archelosauria</taxon>
        <taxon>Testudinata</taxon>
        <taxon>Testudines</taxon>
        <taxon>Cryptodira</taxon>
        <taxon>Durocryptodira</taxon>
        <taxon>Americhelydia</taxon>
        <taxon>Chelonioidea</taxon>
        <taxon>Cheloniidae</taxon>
        <taxon>Chelonia</taxon>
    </lineage>
</organism>
<accession>M7B273</accession>
<dbReference type="AlphaFoldDB" id="M7B273"/>
<reference evidence="3" key="1">
    <citation type="journal article" date="2013" name="Nat. Genet.">
        <title>The draft genomes of soft-shell turtle and green sea turtle yield insights into the development and evolution of the turtle-specific body plan.</title>
        <authorList>
            <person name="Wang Z."/>
            <person name="Pascual-Anaya J."/>
            <person name="Zadissa A."/>
            <person name="Li W."/>
            <person name="Niimura Y."/>
            <person name="Huang Z."/>
            <person name="Li C."/>
            <person name="White S."/>
            <person name="Xiong Z."/>
            <person name="Fang D."/>
            <person name="Wang B."/>
            <person name="Ming Y."/>
            <person name="Chen Y."/>
            <person name="Zheng Y."/>
            <person name="Kuraku S."/>
            <person name="Pignatelli M."/>
            <person name="Herrero J."/>
            <person name="Beal K."/>
            <person name="Nozawa M."/>
            <person name="Li Q."/>
            <person name="Wang J."/>
            <person name="Zhang H."/>
            <person name="Yu L."/>
            <person name="Shigenobu S."/>
            <person name="Wang J."/>
            <person name="Liu J."/>
            <person name="Flicek P."/>
            <person name="Searle S."/>
            <person name="Wang J."/>
            <person name="Kuratani S."/>
            <person name="Yin Y."/>
            <person name="Aken B."/>
            <person name="Zhang G."/>
            <person name="Irie N."/>
        </authorList>
    </citation>
    <scope>NUCLEOTIDE SEQUENCE [LARGE SCALE GENOMIC DNA]</scope>
</reference>
<evidence type="ECO:0000313" key="2">
    <source>
        <dbReference type="EMBL" id="EMP29545.1"/>
    </source>
</evidence>
<protein>
    <submittedName>
        <fullName evidence="2">Uncharacterized protein</fullName>
    </submittedName>
</protein>
<feature type="compositionally biased region" description="Basic and acidic residues" evidence="1">
    <location>
        <begin position="1"/>
        <end position="12"/>
    </location>
</feature>
<evidence type="ECO:0000256" key="1">
    <source>
        <dbReference type="SAM" id="MobiDB-lite"/>
    </source>
</evidence>
<sequence>MARTSRGPDHTARPCSGQGAVSGGRTTALVWFLRAPMGAAGVVPVDGAALRPTWPCLRLGAGAGTCHCFLEPLEETLSCRLTFLFLFWWSTAVDRRTLYHQFSGSSLHPLNQSCCIDRSSVDPRYVASVDLTPLTSVDAGLGLNISALNYEITRDCFQRILPGVLL</sequence>
<proteinExistence type="predicted"/>
<keyword evidence="3" id="KW-1185">Reference proteome</keyword>
<dbReference type="EMBL" id="KB555348">
    <property type="protein sequence ID" value="EMP29545.1"/>
    <property type="molecule type" value="Genomic_DNA"/>
</dbReference>
<feature type="region of interest" description="Disordered" evidence="1">
    <location>
        <begin position="1"/>
        <end position="22"/>
    </location>
</feature>
<name>M7B273_CHEMY</name>
<dbReference type="Proteomes" id="UP000031443">
    <property type="component" value="Unassembled WGS sequence"/>
</dbReference>
<gene>
    <name evidence="2" type="ORF">UY3_13355</name>
</gene>
<evidence type="ECO:0000313" key="3">
    <source>
        <dbReference type="Proteomes" id="UP000031443"/>
    </source>
</evidence>